<dbReference type="GeneID" id="115733539"/>
<dbReference type="SUPFAM" id="SSF81383">
    <property type="entry name" value="F-box domain"/>
    <property type="match status" value="1"/>
</dbReference>
<dbReference type="InterPro" id="IPR036047">
    <property type="entry name" value="F-box-like_dom_sf"/>
</dbReference>
<name>A0ABM3H479_9MYRT</name>
<evidence type="ECO:0000313" key="2">
    <source>
        <dbReference type="Proteomes" id="UP000827889"/>
    </source>
</evidence>
<reference evidence="3" key="1">
    <citation type="submission" date="2025-08" db="UniProtKB">
        <authorList>
            <consortium name="RefSeq"/>
        </authorList>
    </citation>
    <scope>IDENTIFICATION</scope>
    <source>
        <tissue evidence="3">Leaf</tissue>
    </source>
</reference>
<organism evidence="2 3">
    <name type="scientific">Rhodamnia argentea</name>
    <dbReference type="NCBI Taxonomy" id="178133"/>
    <lineage>
        <taxon>Eukaryota</taxon>
        <taxon>Viridiplantae</taxon>
        <taxon>Streptophyta</taxon>
        <taxon>Embryophyta</taxon>
        <taxon>Tracheophyta</taxon>
        <taxon>Spermatophyta</taxon>
        <taxon>Magnoliopsida</taxon>
        <taxon>eudicotyledons</taxon>
        <taxon>Gunneridae</taxon>
        <taxon>Pentapetalae</taxon>
        <taxon>rosids</taxon>
        <taxon>malvids</taxon>
        <taxon>Myrtales</taxon>
        <taxon>Myrtaceae</taxon>
        <taxon>Myrtoideae</taxon>
        <taxon>Myrteae</taxon>
        <taxon>Australasian group</taxon>
        <taxon>Rhodamnia</taxon>
    </lineage>
</organism>
<sequence>MAPPDANPALSSSPPEAVEVDNISPLPDVIIYHIFCFLPFKDLVKTSVLSKQWRLAWTSTPNIDVSLRSWLVVPSISKALSICTATKIEKFHVDFYVRTEFDRWFRFAAARQVEDASCRVVPQFMCDCTSLVSLRISKATFPPDFTIHWPSLKKLCLHDFIFDYFPSEKDVIMKIMRGCPVLESFTLRSSWLEARDIWIDSRSLRELVIEADISSSLILSAPNLLSLRLSGGFVSSLIGVSSLAEAELNFNEPTRRWKKDFPKLCNFVEKQFGRSRKDFPCVANQLKRVEIVGFEFNNEKSKLLRALAKFLLEEAVELEKIDNPC</sequence>
<protein>
    <submittedName>
        <fullName evidence="3">F-box/LRR-repeat protein 25-like</fullName>
    </submittedName>
</protein>
<dbReference type="Proteomes" id="UP000827889">
    <property type="component" value="Chromosome 3"/>
</dbReference>
<evidence type="ECO:0000313" key="3">
    <source>
        <dbReference type="RefSeq" id="XP_048131413.1"/>
    </source>
</evidence>
<dbReference type="PANTHER" id="PTHR32212">
    <property type="entry name" value="CYCLIN-LIKE F-BOX"/>
    <property type="match status" value="1"/>
</dbReference>
<dbReference type="InterPro" id="IPR032675">
    <property type="entry name" value="LRR_dom_sf"/>
</dbReference>
<proteinExistence type="predicted"/>
<dbReference type="PROSITE" id="PS50181">
    <property type="entry name" value="FBOX"/>
    <property type="match status" value="1"/>
</dbReference>
<dbReference type="RefSeq" id="XP_048131413.1">
    <property type="nucleotide sequence ID" value="XM_048275456.1"/>
</dbReference>
<dbReference type="SUPFAM" id="SSF52047">
    <property type="entry name" value="RNI-like"/>
    <property type="match status" value="1"/>
</dbReference>
<dbReference type="Gene3D" id="3.80.10.10">
    <property type="entry name" value="Ribonuclease Inhibitor"/>
    <property type="match status" value="1"/>
</dbReference>
<dbReference type="Pfam" id="PF00646">
    <property type="entry name" value="F-box"/>
    <property type="match status" value="1"/>
</dbReference>
<gene>
    <name evidence="3" type="primary">LOC115733539</name>
</gene>
<dbReference type="InterPro" id="IPR001810">
    <property type="entry name" value="F-box_dom"/>
</dbReference>
<keyword evidence="2" id="KW-1185">Reference proteome</keyword>
<dbReference type="Pfam" id="PF24758">
    <property type="entry name" value="LRR_At5g56370"/>
    <property type="match status" value="1"/>
</dbReference>
<dbReference type="SMART" id="SM00256">
    <property type="entry name" value="FBOX"/>
    <property type="match status" value="1"/>
</dbReference>
<dbReference type="CDD" id="cd22160">
    <property type="entry name" value="F-box_AtFBL13-like"/>
    <property type="match status" value="1"/>
</dbReference>
<feature type="domain" description="F-box" evidence="1">
    <location>
        <begin position="20"/>
        <end position="54"/>
    </location>
</feature>
<dbReference type="InterPro" id="IPR055411">
    <property type="entry name" value="LRR_FXL15/At3g58940/PEG3-like"/>
</dbReference>
<dbReference type="InterPro" id="IPR053781">
    <property type="entry name" value="F-box_AtFBL13-like"/>
</dbReference>
<evidence type="ECO:0000259" key="1">
    <source>
        <dbReference type="PROSITE" id="PS50181"/>
    </source>
</evidence>
<accession>A0ABM3H479</accession>
<dbReference type="Gene3D" id="1.20.1280.50">
    <property type="match status" value="1"/>
</dbReference>
<dbReference type="PANTHER" id="PTHR32212:SF452">
    <property type="entry name" value="F-BOX DOMAIN-CONTAINING PROTEIN"/>
    <property type="match status" value="1"/>
</dbReference>